<proteinExistence type="predicted"/>
<sequence length="478" mass="50243">MAGIIFSLGGLVATFFGGLPVAELFGSEGRLDWADVALGIFIVGLLAWWILVGRSGRLSLLRGAIAGALAGIFSYPVVLAVDELFRISPEIDAAVEQAATVSRLSGLGFLTTGFAAVPTMAVIGIVATLLLRPFYPALKGGDPALKLLRGTGVVLLVLAGALVALFVGLTIVPLDHGHVVGTGDLAEPPGYEQAIASFEAARQREDQIPINPRCASKLLLQESRAAPTVIFLHGLTNCPAQADELAPKLFALGYNVYVPRLPGHGELDRMTTALATVGAEDYVAATEEAIAIGRGLGGEVIVSGLSAGGVLSAWSGQQRADVDQAIAMAPFFGPRQVPAWANRAATNLLLLLPNIMMSWDPQNPEGSAEMDYAYPRVATRALGQFMLIGEVTAELAGREAPLAQALSVMVNEADTEVNDRLIDRLVAAWQAHGAQVGVKVVPLALGLPHDLIDPRQEHANTEVAYSLFVEMLDASVGR</sequence>
<dbReference type="EMBL" id="JQGC01000013">
    <property type="protein sequence ID" value="KFL30517.1"/>
    <property type="molecule type" value="Genomic_DNA"/>
</dbReference>
<comment type="caution">
    <text evidence="3">The sequence shown here is derived from an EMBL/GenBank/DDBJ whole genome shotgun (WGS) entry which is preliminary data.</text>
</comment>
<evidence type="ECO:0000259" key="2">
    <source>
        <dbReference type="Pfam" id="PF12697"/>
    </source>
</evidence>
<dbReference type="Gene3D" id="3.40.50.1820">
    <property type="entry name" value="alpha/beta hydrolase"/>
    <property type="match status" value="1"/>
</dbReference>
<evidence type="ECO:0000256" key="1">
    <source>
        <dbReference type="SAM" id="Phobius"/>
    </source>
</evidence>
<dbReference type="InterPro" id="IPR000073">
    <property type="entry name" value="AB_hydrolase_1"/>
</dbReference>
<accession>A0A087M0W4</accession>
<feature type="transmembrane region" description="Helical" evidence="1">
    <location>
        <begin position="60"/>
        <end position="81"/>
    </location>
</feature>
<feature type="transmembrane region" description="Helical" evidence="1">
    <location>
        <begin position="107"/>
        <end position="131"/>
    </location>
</feature>
<name>A0A087M0W4_9HYPH</name>
<dbReference type="InterPro" id="IPR029058">
    <property type="entry name" value="AB_hydrolase_fold"/>
</dbReference>
<dbReference type="SUPFAM" id="SSF53474">
    <property type="entry name" value="alpha/beta-Hydrolases"/>
    <property type="match status" value="1"/>
</dbReference>
<keyword evidence="1" id="KW-0472">Membrane</keyword>
<protein>
    <recommendedName>
        <fullName evidence="2">AB hydrolase-1 domain-containing protein</fullName>
    </recommendedName>
</protein>
<gene>
    <name evidence="3" type="ORF">JP75_15185</name>
</gene>
<keyword evidence="1" id="KW-0812">Transmembrane</keyword>
<feature type="transmembrane region" description="Helical" evidence="1">
    <location>
        <begin position="152"/>
        <end position="172"/>
    </location>
</feature>
<dbReference type="STRING" id="46914.JP75_15185"/>
<dbReference type="Proteomes" id="UP000028981">
    <property type="component" value="Unassembled WGS sequence"/>
</dbReference>
<feature type="transmembrane region" description="Helical" evidence="1">
    <location>
        <begin position="36"/>
        <end position="53"/>
    </location>
</feature>
<dbReference type="Pfam" id="PF12697">
    <property type="entry name" value="Abhydrolase_6"/>
    <property type="match status" value="1"/>
</dbReference>
<evidence type="ECO:0000313" key="3">
    <source>
        <dbReference type="EMBL" id="KFL30517.1"/>
    </source>
</evidence>
<dbReference type="AlphaFoldDB" id="A0A087M0W4"/>
<evidence type="ECO:0000313" key="4">
    <source>
        <dbReference type="Proteomes" id="UP000028981"/>
    </source>
</evidence>
<organism evidence="3 4">
    <name type="scientific">Devosia riboflavina</name>
    <dbReference type="NCBI Taxonomy" id="46914"/>
    <lineage>
        <taxon>Bacteria</taxon>
        <taxon>Pseudomonadati</taxon>
        <taxon>Pseudomonadota</taxon>
        <taxon>Alphaproteobacteria</taxon>
        <taxon>Hyphomicrobiales</taxon>
        <taxon>Devosiaceae</taxon>
        <taxon>Devosia</taxon>
    </lineage>
</organism>
<reference evidence="3 4" key="1">
    <citation type="submission" date="2014-08" db="EMBL/GenBank/DDBJ databases">
        <authorList>
            <person name="Hassan Y.I."/>
            <person name="Lepp D."/>
            <person name="Zhou T."/>
        </authorList>
    </citation>
    <scope>NUCLEOTIDE SEQUENCE [LARGE SCALE GENOMIC DNA]</scope>
    <source>
        <strain evidence="3 4">IFO13584</strain>
    </source>
</reference>
<feature type="domain" description="AB hydrolase-1" evidence="2">
    <location>
        <begin position="229"/>
        <end position="442"/>
    </location>
</feature>
<keyword evidence="1" id="KW-1133">Transmembrane helix</keyword>
<keyword evidence="4" id="KW-1185">Reference proteome</keyword>